<dbReference type="AlphaFoldDB" id="A0A0J8BCJ6"/>
<name>A0A0J8BCJ6_BETVV</name>
<dbReference type="Gramene" id="KMS97687">
    <property type="protein sequence ID" value="KMS97687"/>
    <property type="gene ID" value="BVRB_5g124710"/>
</dbReference>
<keyword evidence="2" id="KW-1185">Reference proteome</keyword>
<reference evidence="1 2" key="1">
    <citation type="journal article" date="2014" name="Nature">
        <title>The genome of the recently domesticated crop plant sugar beet (Beta vulgaris).</title>
        <authorList>
            <person name="Dohm J.C."/>
            <person name="Minoche A.E."/>
            <person name="Holtgrawe D."/>
            <person name="Capella-Gutierrez S."/>
            <person name="Zakrzewski F."/>
            <person name="Tafer H."/>
            <person name="Rupp O."/>
            <person name="Sorensen T.R."/>
            <person name="Stracke R."/>
            <person name="Reinhardt R."/>
            <person name="Goesmann A."/>
            <person name="Kraft T."/>
            <person name="Schulz B."/>
            <person name="Stadler P.F."/>
            <person name="Schmidt T."/>
            <person name="Gabaldon T."/>
            <person name="Lehrach H."/>
            <person name="Weisshaar B."/>
            <person name="Himmelbauer H."/>
        </authorList>
    </citation>
    <scope>NUCLEOTIDE SEQUENCE [LARGE SCALE GENOMIC DNA]</scope>
    <source>
        <tissue evidence="1">Taproot</tissue>
    </source>
</reference>
<dbReference type="Proteomes" id="UP000035740">
    <property type="component" value="Unassembled WGS sequence"/>
</dbReference>
<accession>A0A0J8BCJ6</accession>
<evidence type="ECO:0000313" key="1">
    <source>
        <dbReference type="EMBL" id="KMS97687.1"/>
    </source>
</evidence>
<sequence>MKLLDDEIVEIVKVEGRISMAHATVSDCTILYYMLIEVWSNDEVNLLLDTISALIAMRYVCFMEADNGKDGYLPGGRGNMIVRDVVQKYICVLLN</sequence>
<dbReference type="EMBL" id="KQ090296">
    <property type="protein sequence ID" value="KMS97687.1"/>
    <property type="molecule type" value="Genomic_DNA"/>
</dbReference>
<organism evidence="1 2">
    <name type="scientific">Beta vulgaris subsp. vulgaris</name>
    <name type="common">Beet</name>
    <dbReference type="NCBI Taxonomy" id="3555"/>
    <lineage>
        <taxon>Eukaryota</taxon>
        <taxon>Viridiplantae</taxon>
        <taxon>Streptophyta</taxon>
        <taxon>Embryophyta</taxon>
        <taxon>Tracheophyta</taxon>
        <taxon>Spermatophyta</taxon>
        <taxon>Magnoliopsida</taxon>
        <taxon>eudicotyledons</taxon>
        <taxon>Gunneridae</taxon>
        <taxon>Pentapetalae</taxon>
        <taxon>Caryophyllales</taxon>
        <taxon>Chenopodiaceae</taxon>
        <taxon>Betoideae</taxon>
        <taxon>Beta</taxon>
    </lineage>
</organism>
<evidence type="ECO:0000313" key="2">
    <source>
        <dbReference type="Proteomes" id="UP000035740"/>
    </source>
</evidence>
<protein>
    <submittedName>
        <fullName evidence="1">Uncharacterized protein</fullName>
    </submittedName>
</protein>
<gene>
    <name evidence="1" type="ORF">BVRB_5g124710</name>
</gene>
<proteinExistence type="predicted"/>